<dbReference type="PROSITE" id="PS51684">
    <property type="entry name" value="SAM_MT_TRM5_TYW2"/>
    <property type="match status" value="1"/>
</dbReference>
<feature type="binding site" evidence="10">
    <location>
        <begin position="300"/>
        <end position="301"/>
    </location>
    <ligand>
        <name>S-adenosyl-L-methionine</name>
        <dbReference type="ChEBI" id="CHEBI:59789"/>
    </ligand>
</feature>
<dbReference type="PANTHER" id="PTHR23245">
    <property type="entry name" value="TRNA METHYLTRANSFERASE"/>
    <property type="match status" value="1"/>
</dbReference>
<name>A0A9P4PFU6_9PLEO</name>
<dbReference type="InterPro" id="IPR029063">
    <property type="entry name" value="SAM-dependent_MTases_sf"/>
</dbReference>
<feature type="region of interest" description="Disordered" evidence="11">
    <location>
        <begin position="1"/>
        <end position="35"/>
    </location>
</feature>
<dbReference type="SUPFAM" id="SSF53335">
    <property type="entry name" value="S-adenosyl-L-methionine-dependent methyltransferases"/>
    <property type="match status" value="1"/>
</dbReference>
<reference evidence="13" key="1">
    <citation type="journal article" date="2020" name="Stud. Mycol.">
        <title>101 Dothideomycetes genomes: a test case for predicting lifestyles and emergence of pathogens.</title>
        <authorList>
            <person name="Haridas S."/>
            <person name="Albert R."/>
            <person name="Binder M."/>
            <person name="Bloem J."/>
            <person name="Labutti K."/>
            <person name="Salamov A."/>
            <person name="Andreopoulos B."/>
            <person name="Baker S."/>
            <person name="Barry K."/>
            <person name="Bills G."/>
            <person name="Bluhm B."/>
            <person name="Cannon C."/>
            <person name="Castanera R."/>
            <person name="Culley D."/>
            <person name="Daum C."/>
            <person name="Ezra D."/>
            <person name="Gonzalez J."/>
            <person name="Henrissat B."/>
            <person name="Kuo A."/>
            <person name="Liang C."/>
            <person name="Lipzen A."/>
            <person name="Lutzoni F."/>
            <person name="Magnuson J."/>
            <person name="Mondo S."/>
            <person name="Nolan M."/>
            <person name="Ohm R."/>
            <person name="Pangilinan J."/>
            <person name="Park H.-J."/>
            <person name="Ramirez L."/>
            <person name="Alfaro M."/>
            <person name="Sun H."/>
            <person name="Tritt A."/>
            <person name="Yoshinaga Y."/>
            <person name="Zwiers L.-H."/>
            <person name="Turgeon B."/>
            <person name="Goodwin S."/>
            <person name="Spatafora J."/>
            <person name="Crous P."/>
            <person name="Grigoriev I."/>
        </authorList>
    </citation>
    <scope>NUCLEOTIDE SEQUENCE</scope>
    <source>
        <strain evidence="13">CBS 690.94</strain>
    </source>
</reference>
<dbReference type="InterPro" id="IPR025792">
    <property type="entry name" value="tRNA_Gua_MeTrfase_euk"/>
</dbReference>
<comment type="subunit">
    <text evidence="10">Monomer.</text>
</comment>
<feature type="domain" description="SAM-dependent methyltransferase TRM5/TYW2-type" evidence="12">
    <location>
        <begin position="171"/>
        <end position="487"/>
    </location>
</feature>
<dbReference type="GO" id="GO:0005759">
    <property type="term" value="C:mitochondrial matrix"/>
    <property type="evidence" value="ECO:0007669"/>
    <property type="project" value="UniProtKB-SubCell"/>
</dbReference>
<dbReference type="FunFam" id="3.30.300.110:FF:000001">
    <property type="entry name" value="tRNA (guanine(37)-N1)-methyltransferase"/>
    <property type="match status" value="1"/>
</dbReference>
<evidence type="ECO:0000256" key="6">
    <source>
        <dbReference type="ARBA" id="ARBA00022694"/>
    </source>
</evidence>
<feature type="binding site" evidence="10">
    <location>
        <position position="384"/>
    </location>
    <ligand>
        <name>S-adenosyl-L-methionine</name>
        <dbReference type="ChEBI" id="CHEBI:59789"/>
    </ligand>
</feature>
<comment type="caution">
    <text evidence="13">The sequence shown here is derived from an EMBL/GenBank/DDBJ whole genome shotgun (WGS) entry which is preliminary data.</text>
</comment>
<dbReference type="GO" id="GO:0002939">
    <property type="term" value="P:tRNA N1-guanine methylation"/>
    <property type="evidence" value="ECO:0007669"/>
    <property type="project" value="TreeGrafter"/>
</dbReference>
<dbReference type="InterPro" id="IPR056743">
    <property type="entry name" value="TRM5-TYW2-like_MTfase"/>
</dbReference>
<comment type="similarity">
    <text evidence="1">Belongs to the class I-like SAM-binding methyltransferase superfamily. TRM5/TYW2 family.</text>
</comment>
<keyword evidence="14" id="KW-1185">Reference proteome</keyword>
<organism evidence="13 14">
    <name type="scientific">Karstenula rhodostoma CBS 690.94</name>
    <dbReference type="NCBI Taxonomy" id="1392251"/>
    <lineage>
        <taxon>Eukaryota</taxon>
        <taxon>Fungi</taxon>
        <taxon>Dikarya</taxon>
        <taxon>Ascomycota</taxon>
        <taxon>Pezizomycotina</taxon>
        <taxon>Dothideomycetes</taxon>
        <taxon>Pleosporomycetidae</taxon>
        <taxon>Pleosporales</taxon>
        <taxon>Massarineae</taxon>
        <taxon>Didymosphaeriaceae</taxon>
        <taxon>Karstenula</taxon>
    </lineage>
</organism>
<feature type="binding site" evidence="10">
    <location>
        <begin position="328"/>
        <end position="329"/>
    </location>
    <ligand>
        <name>S-adenosyl-L-methionine</name>
        <dbReference type="ChEBI" id="CHEBI:59789"/>
    </ligand>
</feature>
<feature type="binding site" evidence="10">
    <location>
        <position position="262"/>
    </location>
    <ligand>
        <name>S-adenosyl-L-methionine</name>
        <dbReference type="ChEBI" id="CHEBI:59789"/>
    </ligand>
</feature>
<comment type="similarity">
    <text evidence="10">Belongs to the TRM5 / TYW2 family.</text>
</comment>
<dbReference type="HAMAP" id="MF_03152">
    <property type="entry name" value="TRM5"/>
    <property type="match status" value="1"/>
</dbReference>
<dbReference type="EMBL" id="MU001504">
    <property type="protein sequence ID" value="KAF2442573.1"/>
    <property type="molecule type" value="Genomic_DNA"/>
</dbReference>
<keyword evidence="4 10" id="KW-0808">Transferase</keyword>
<dbReference type="Pfam" id="PF02475">
    <property type="entry name" value="TRM5-TYW2_MTfase"/>
    <property type="match status" value="1"/>
</dbReference>
<keyword evidence="6 10" id="KW-0819">tRNA processing</keyword>
<comment type="function">
    <text evidence="10">Specifically methylates the N1 position of guanosine-37 in various cytoplasmic and mitochondrial tRNAs. Methylation is not dependent on the nature of the nucleoside 5' of the target nucleoside. This is the first step in the biosynthesis of wybutosine (yW), a modified base adjacent to the anticodon of tRNAs and required for accurate decoding.</text>
</comment>
<keyword evidence="3 10" id="KW-0489">Methyltransferase</keyword>
<evidence type="ECO:0000256" key="2">
    <source>
        <dbReference type="ARBA" id="ARBA00022490"/>
    </source>
</evidence>
<keyword evidence="2 10" id="KW-0963">Cytoplasm</keyword>
<dbReference type="InterPro" id="IPR056744">
    <property type="entry name" value="TRM5/TYW2-like_N"/>
</dbReference>
<comment type="subcellular location">
    <subcellularLocation>
        <location evidence="10">Mitochondrion matrix</location>
    </subcellularLocation>
    <subcellularLocation>
        <location evidence="10">Nucleus</location>
    </subcellularLocation>
    <subcellularLocation>
        <location evidence="10">Cytoplasm</location>
    </subcellularLocation>
    <text evidence="10">Predominantly in the mitochondria and in the nucleus.</text>
</comment>
<dbReference type="AlphaFoldDB" id="A0A9P4PFU6"/>
<evidence type="ECO:0000259" key="12">
    <source>
        <dbReference type="PROSITE" id="PS51684"/>
    </source>
</evidence>
<dbReference type="Pfam" id="PF25133">
    <property type="entry name" value="TYW2_N_2"/>
    <property type="match status" value="1"/>
</dbReference>
<sequence length="494" mass="55647">MRTRQETEGIPRFADGETAGAHTADPMSDDPTQMFAPPINRAMKVLDRSFFQKTVNTSAARIFSPKDISRVRTDLDRSRDTLRTRLDGVRPDTDAARAAKGGKCLILKPEVVHNDRTTWSPTLQQLEQAGTVGVIPYELKLDYDYFTYSEVTSAIIPPPEKKNDDEIPTGFTLAGHVAHLNLRERYLPYKSLIATVLADKNPNVTTVINKLDNVGTENAYRTFQYEVLHGEDDLNVEVHEQGCKFNFDFAKVYWNTRLHTEHERLCGLFKEGEAICDVMAGVGPFAVPAGKKKCFVWANDLNPDSYRYLAENVKTNKVDAYVRAFNTDGTAFIRSSAAALLEDDRSVPIFPKVKFSRSAPKPTERPKPLRTLVQPRIFSHYVMNLPASAITFLPAFIGLYSNVPGMPSSKIRKLLSPHTDVKLPMIHVHCFSTKSKDDVAETKSICEEISRQLEFEVTPDTPELEVFHVRDVAPKKTMFCASFRLPEEVAFREV</sequence>
<dbReference type="GO" id="GO:0005634">
    <property type="term" value="C:nucleus"/>
    <property type="evidence" value="ECO:0007669"/>
    <property type="project" value="UniProtKB-SubCell"/>
</dbReference>
<evidence type="ECO:0000256" key="1">
    <source>
        <dbReference type="ARBA" id="ARBA00009775"/>
    </source>
</evidence>
<evidence type="ECO:0000256" key="4">
    <source>
        <dbReference type="ARBA" id="ARBA00022679"/>
    </source>
</evidence>
<proteinExistence type="inferred from homology"/>
<gene>
    <name evidence="10" type="primary">TRM5</name>
    <name evidence="13" type="ORF">P171DRAFT_417851</name>
</gene>
<accession>A0A9P4PFU6</accession>
<evidence type="ECO:0000256" key="5">
    <source>
        <dbReference type="ARBA" id="ARBA00022691"/>
    </source>
</evidence>
<comment type="catalytic activity">
    <reaction evidence="9 10">
        <text>guanosine(37) in tRNA + S-adenosyl-L-methionine = N(1)-methylguanosine(37) in tRNA + S-adenosyl-L-homocysteine + H(+)</text>
        <dbReference type="Rhea" id="RHEA:36899"/>
        <dbReference type="Rhea" id="RHEA-COMP:10145"/>
        <dbReference type="Rhea" id="RHEA-COMP:10147"/>
        <dbReference type="ChEBI" id="CHEBI:15378"/>
        <dbReference type="ChEBI" id="CHEBI:57856"/>
        <dbReference type="ChEBI" id="CHEBI:59789"/>
        <dbReference type="ChEBI" id="CHEBI:73542"/>
        <dbReference type="ChEBI" id="CHEBI:74269"/>
        <dbReference type="EC" id="2.1.1.228"/>
    </reaction>
</comment>
<dbReference type="Gene3D" id="3.40.50.150">
    <property type="entry name" value="Vaccinia Virus protein VP39"/>
    <property type="match status" value="1"/>
</dbReference>
<evidence type="ECO:0000256" key="10">
    <source>
        <dbReference type="HAMAP-Rule" id="MF_03152"/>
    </source>
</evidence>
<dbReference type="PANTHER" id="PTHR23245:SF36">
    <property type="entry name" value="TRNA (GUANINE(37)-N1)-METHYLTRANSFERASE"/>
    <property type="match status" value="1"/>
</dbReference>
<evidence type="ECO:0000313" key="13">
    <source>
        <dbReference type="EMBL" id="KAF2442573.1"/>
    </source>
</evidence>
<evidence type="ECO:0000256" key="7">
    <source>
        <dbReference type="ARBA" id="ARBA00023128"/>
    </source>
</evidence>
<keyword evidence="8 10" id="KW-0539">Nucleus</keyword>
<evidence type="ECO:0000256" key="11">
    <source>
        <dbReference type="SAM" id="MobiDB-lite"/>
    </source>
</evidence>
<dbReference type="GO" id="GO:0052906">
    <property type="term" value="F:tRNA (guanine(37)-N1)-methyltransferase activity"/>
    <property type="evidence" value="ECO:0007669"/>
    <property type="project" value="UniProtKB-UniRule"/>
</dbReference>
<dbReference type="Gene3D" id="3.30.300.110">
    <property type="entry name" value="Met-10+ protein-like domains"/>
    <property type="match status" value="1"/>
</dbReference>
<evidence type="ECO:0000256" key="3">
    <source>
        <dbReference type="ARBA" id="ARBA00022603"/>
    </source>
</evidence>
<dbReference type="OrthoDB" id="408788at2759"/>
<evidence type="ECO:0000256" key="9">
    <source>
        <dbReference type="ARBA" id="ARBA00047783"/>
    </source>
</evidence>
<keyword evidence="7 10" id="KW-0496">Mitochondrion</keyword>
<dbReference type="InterPro" id="IPR030382">
    <property type="entry name" value="MeTrfase_TRM5/TYW2"/>
</dbReference>
<evidence type="ECO:0000313" key="14">
    <source>
        <dbReference type="Proteomes" id="UP000799764"/>
    </source>
</evidence>
<dbReference type="Proteomes" id="UP000799764">
    <property type="component" value="Unassembled WGS sequence"/>
</dbReference>
<dbReference type="EC" id="2.1.1.228" evidence="10"/>
<dbReference type="GO" id="GO:0070901">
    <property type="term" value="P:mitochondrial tRNA methylation"/>
    <property type="evidence" value="ECO:0007669"/>
    <property type="project" value="TreeGrafter"/>
</dbReference>
<protein>
    <recommendedName>
        <fullName evidence="10">tRNA (guanine(37)-N1)-methyltransferase</fullName>
        <ecNumber evidence="10">2.1.1.228</ecNumber>
    </recommendedName>
    <alternativeName>
        <fullName evidence="10">M1G-methyltransferase</fullName>
    </alternativeName>
    <alternativeName>
        <fullName evidence="10">tRNA [GM37] methyltransferase</fullName>
    </alternativeName>
    <alternativeName>
        <fullName evidence="10">tRNA methyltransferase 5</fullName>
    </alternativeName>
</protein>
<keyword evidence="5 10" id="KW-0949">S-adenosyl-L-methionine</keyword>
<evidence type="ECO:0000256" key="8">
    <source>
        <dbReference type="ARBA" id="ARBA00023242"/>
    </source>
</evidence>